<evidence type="ECO:0000259" key="5">
    <source>
        <dbReference type="PROSITE" id="PS51379"/>
    </source>
</evidence>
<name>A0A926EEG7_9FIRM</name>
<accession>A0A926EEG7</accession>
<sequence>MGNRFHSVTLDTDACKGCINCIKRCPTEAIRVRNGKAHIITERCIDCGECIRVCPNHAKKAVYDSLSILDNFTYTIALPAPSLYGQFNNLDDKEIVLDALIKMGFDSVYEVAAAAEIVSDATRKLMKQGALKLPVISSACPAVVRLIRVRFHELIPNILPIHAPIELAARIAKKKAARLTGLPMSEIGAIFISPCPAKVSAIRYPLGTEKSYVDGAVAISEVYPPLIHLMKEVQGEEESEYVVGAGRMGVGWGSSGGEAAALINEKYLAADGIENVIKVLEDLEDEKFSDLEFVELNACSAGCVGGVLTVENPYIAKAKLKRLRKYLPVSCNHLRDERMSTLEWDEELKQSNALQLADDMAGAMEKLNEMEEIVARLHGLDCGSCGAPSCMALAEDVVRGFATEDACIFNMKEQMQGILQKMTQEQSYIKPPFSVAHEEEKK</sequence>
<dbReference type="PANTHER" id="PTHR43560:SF1">
    <property type="entry name" value="ION-TRANSLOCATING OXIDOREDUCTASE COMPLEX SUBUNIT B"/>
    <property type="match status" value="1"/>
</dbReference>
<evidence type="ECO:0000256" key="2">
    <source>
        <dbReference type="ARBA" id="ARBA00022723"/>
    </source>
</evidence>
<dbReference type="GO" id="GO:0046872">
    <property type="term" value="F:metal ion binding"/>
    <property type="evidence" value="ECO:0007669"/>
    <property type="project" value="UniProtKB-KW"/>
</dbReference>
<feature type="domain" description="4Fe-4S ferredoxin-type" evidence="5">
    <location>
        <begin position="6"/>
        <end position="35"/>
    </location>
</feature>
<feature type="domain" description="4Fe-4S ferredoxin-type" evidence="5">
    <location>
        <begin position="36"/>
        <end position="64"/>
    </location>
</feature>
<dbReference type="Gene3D" id="1.10.15.40">
    <property type="entry name" value="Electron transport complex subunit B, putative Fe-S cluster"/>
    <property type="match status" value="1"/>
</dbReference>
<evidence type="ECO:0000256" key="1">
    <source>
        <dbReference type="ARBA" id="ARBA00022485"/>
    </source>
</evidence>
<dbReference type="InterPro" id="IPR050395">
    <property type="entry name" value="4Fe4S_Ferredoxin_RnfB"/>
</dbReference>
<keyword evidence="3" id="KW-0408">Iron</keyword>
<dbReference type="Pfam" id="PF13237">
    <property type="entry name" value="Fer4_10"/>
    <property type="match status" value="1"/>
</dbReference>
<dbReference type="RefSeq" id="WP_262397780.1">
    <property type="nucleotide sequence ID" value="NZ_JACRTC010000004.1"/>
</dbReference>
<dbReference type="GO" id="GO:0051539">
    <property type="term" value="F:4 iron, 4 sulfur cluster binding"/>
    <property type="evidence" value="ECO:0007669"/>
    <property type="project" value="UniProtKB-KW"/>
</dbReference>
<dbReference type="Gene3D" id="3.30.70.20">
    <property type="match status" value="1"/>
</dbReference>
<feature type="domain" description="4Fe-4S" evidence="6">
    <location>
        <begin position="365"/>
        <end position="424"/>
    </location>
</feature>
<keyword evidence="2" id="KW-0479">Metal-binding</keyword>
<keyword evidence="8" id="KW-1185">Reference proteome</keyword>
<keyword evidence="4" id="KW-0411">Iron-sulfur</keyword>
<dbReference type="InterPro" id="IPR017900">
    <property type="entry name" value="4Fe4S_Fe_S_CS"/>
</dbReference>
<dbReference type="InterPro" id="IPR007202">
    <property type="entry name" value="4Fe-4S_dom"/>
</dbReference>
<comment type="caution">
    <text evidence="7">The sequence shown here is derived from an EMBL/GenBank/DDBJ whole genome shotgun (WGS) entry which is preliminary data.</text>
</comment>
<dbReference type="PROSITE" id="PS00198">
    <property type="entry name" value="4FE4S_FER_1"/>
    <property type="match status" value="1"/>
</dbReference>
<dbReference type="AlphaFoldDB" id="A0A926EEG7"/>
<dbReference type="PANTHER" id="PTHR43560">
    <property type="entry name" value="ION-TRANSLOCATING OXIDOREDUCTASE COMPLEX SUBUNIT B"/>
    <property type="match status" value="1"/>
</dbReference>
<dbReference type="InterPro" id="IPR017896">
    <property type="entry name" value="4Fe4S_Fe-S-bd"/>
</dbReference>
<evidence type="ECO:0000256" key="3">
    <source>
        <dbReference type="ARBA" id="ARBA00023004"/>
    </source>
</evidence>
<dbReference type="Proteomes" id="UP000660861">
    <property type="component" value="Unassembled WGS sequence"/>
</dbReference>
<keyword evidence="1" id="KW-0004">4Fe-4S</keyword>
<dbReference type="Gene3D" id="3.40.950.10">
    <property type="entry name" value="Fe-only Hydrogenase (Larger Subunit), Chain L, domain 3"/>
    <property type="match status" value="1"/>
</dbReference>
<evidence type="ECO:0000313" key="7">
    <source>
        <dbReference type="EMBL" id="MBC8570684.1"/>
    </source>
</evidence>
<dbReference type="Pfam" id="PF04060">
    <property type="entry name" value="FeS"/>
    <property type="match status" value="1"/>
</dbReference>
<dbReference type="EMBL" id="JACRTC010000004">
    <property type="protein sequence ID" value="MBC8570684.1"/>
    <property type="molecule type" value="Genomic_DNA"/>
</dbReference>
<proteinExistence type="predicted"/>
<reference evidence="7" key="1">
    <citation type="submission" date="2020-08" db="EMBL/GenBank/DDBJ databases">
        <title>Genome public.</title>
        <authorList>
            <person name="Liu C."/>
            <person name="Sun Q."/>
        </authorList>
    </citation>
    <scope>NUCLEOTIDE SEQUENCE</scope>
    <source>
        <strain evidence="7">NSJ-54</strain>
    </source>
</reference>
<dbReference type="SUPFAM" id="SSF53920">
    <property type="entry name" value="Fe-only hydrogenase"/>
    <property type="match status" value="1"/>
</dbReference>
<dbReference type="SUPFAM" id="SSF54862">
    <property type="entry name" value="4Fe-4S ferredoxins"/>
    <property type="match status" value="1"/>
</dbReference>
<dbReference type="PROSITE" id="PS51656">
    <property type="entry name" value="4FE4S"/>
    <property type="match status" value="1"/>
</dbReference>
<dbReference type="Pfam" id="PF02906">
    <property type="entry name" value="Fe_hyd_lg_C"/>
    <property type="match status" value="2"/>
</dbReference>
<dbReference type="InterPro" id="IPR004108">
    <property type="entry name" value="Fe_hydrogenase_lsu_C"/>
</dbReference>
<evidence type="ECO:0000313" key="8">
    <source>
        <dbReference type="Proteomes" id="UP000660861"/>
    </source>
</evidence>
<dbReference type="InterPro" id="IPR009016">
    <property type="entry name" value="Fe_hydrogenase"/>
</dbReference>
<gene>
    <name evidence="7" type="ORF">H8709_07545</name>
</gene>
<organism evidence="7 8">
    <name type="scientific">Zongyangia hominis</name>
    <dbReference type="NCBI Taxonomy" id="2763677"/>
    <lineage>
        <taxon>Bacteria</taxon>
        <taxon>Bacillati</taxon>
        <taxon>Bacillota</taxon>
        <taxon>Clostridia</taxon>
        <taxon>Eubacteriales</taxon>
        <taxon>Oscillospiraceae</taxon>
        <taxon>Zongyangia</taxon>
    </lineage>
</organism>
<dbReference type="PROSITE" id="PS51379">
    <property type="entry name" value="4FE4S_FER_2"/>
    <property type="match status" value="2"/>
</dbReference>
<evidence type="ECO:0000256" key="4">
    <source>
        <dbReference type="ARBA" id="ARBA00023014"/>
    </source>
</evidence>
<evidence type="ECO:0000259" key="6">
    <source>
        <dbReference type="PROSITE" id="PS51656"/>
    </source>
</evidence>
<protein>
    <submittedName>
        <fullName evidence="7">4Fe-4S dicluster domain-containing protein</fullName>
    </submittedName>
</protein>